<evidence type="ECO:0000313" key="2">
    <source>
        <dbReference type="EMBL" id="KIM37021.1"/>
    </source>
</evidence>
<name>A0A0C3BZZ6_HEBCY</name>
<feature type="region of interest" description="Disordered" evidence="1">
    <location>
        <begin position="100"/>
        <end position="169"/>
    </location>
</feature>
<feature type="region of interest" description="Disordered" evidence="1">
    <location>
        <begin position="1"/>
        <end position="61"/>
    </location>
</feature>
<reference evidence="2 3" key="1">
    <citation type="submission" date="2014-04" db="EMBL/GenBank/DDBJ databases">
        <authorList>
            <consortium name="DOE Joint Genome Institute"/>
            <person name="Kuo A."/>
            <person name="Gay G."/>
            <person name="Dore J."/>
            <person name="Kohler A."/>
            <person name="Nagy L.G."/>
            <person name="Floudas D."/>
            <person name="Copeland A."/>
            <person name="Barry K.W."/>
            <person name="Cichocki N."/>
            <person name="Veneault-Fourrey C."/>
            <person name="LaButti K."/>
            <person name="Lindquist E.A."/>
            <person name="Lipzen A."/>
            <person name="Lundell T."/>
            <person name="Morin E."/>
            <person name="Murat C."/>
            <person name="Sun H."/>
            <person name="Tunlid A."/>
            <person name="Henrissat B."/>
            <person name="Grigoriev I.V."/>
            <person name="Hibbett D.S."/>
            <person name="Martin F."/>
            <person name="Nordberg H.P."/>
            <person name="Cantor M.N."/>
            <person name="Hua S.X."/>
        </authorList>
    </citation>
    <scope>NUCLEOTIDE SEQUENCE [LARGE SCALE GENOMIC DNA]</scope>
    <source>
        <strain evidence="3">h7</strain>
    </source>
</reference>
<dbReference type="AlphaFoldDB" id="A0A0C3BZZ6"/>
<evidence type="ECO:0000256" key="1">
    <source>
        <dbReference type="SAM" id="MobiDB-lite"/>
    </source>
</evidence>
<dbReference type="Proteomes" id="UP000053424">
    <property type="component" value="Unassembled WGS sequence"/>
</dbReference>
<sequence>MSSPTATPESTLSSTFPESQAEGPPSSACPSEISQPLPTNDSTNDQSKSQPAIEKINEPVYVPTEELKEEWQRSFARMLATNMVLQELWFEKMKRPIPGYPHIKPPPPKSVSILPKHSAADANKSRRFNPYRKGRNYVKLASTPPAPGSSKVKDPKDVPAWPFWRPTNA</sequence>
<feature type="compositionally biased region" description="Polar residues" evidence="1">
    <location>
        <begin position="28"/>
        <end position="50"/>
    </location>
</feature>
<proteinExistence type="predicted"/>
<organism evidence="2 3">
    <name type="scientific">Hebeloma cylindrosporum</name>
    <dbReference type="NCBI Taxonomy" id="76867"/>
    <lineage>
        <taxon>Eukaryota</taxon>
        <taxon>Fungi</taxon>
        <taxon>Dikarya</taxon>
        <taxon>Basidiomycota</taxon>
        <taxon>Agaricomycotina</taxon>
        <taxon>Agaricomycetes</taxon>
        <taxon>Agaricomycetidae</taxon>
        <taxon>Agaricales</taxon>
        <taxon>Agaricineae</taxon>
        <taxon>Hymenogastraceae</taxon>
        <taxon>Hebeloma</taxon>
    </lineage>
</organism>
<keyword evidence="3" id="KW-1185">Reference proteome</keyword>
<dbReference type="HOGENOM" id="CLU_1578712_0_0_1"/>
<feature type="compositionally biased region" description="Polar residues" evidence="1">
    <location>
        <begin position="1"/>
        <end position="18"/>
    </location>
</feature>
<feature type="compositionally biased region" description="Basic residues" evidence="1">
    <location>
        <begin position="125"/>
        <end position="136"/>
    </location>
</feature>
<evidence type="ECO:0000313" key="3">
    <source>
        <dbReference type="Proteomes" id="UP000053424"/>
    </source>
</evidence>
<gene>
    <name evidence="2" type="ORF">M413DRAFT_31184</name>
</gene>
<protein>
    <submittedName>
        <fullName evidence="2">Uncharacterized protein</fullName>
    </submittedName>
</protein>
<accession>A0A0C3BZZ6</accession>
<reference evidence="3" key="2">
    <citation type="submission" date="2015-01" db="EMBL/GenBank/DDBJ databases">
        <title>Evolutionary Origins and Diversification of the Mycorrhizal Mutualists.</title>
        <authorList>
            <consortium name="DOE Joint Genome Institute"/>
            <consortium name="Mycorrhizal Genomics Consortium"/>
            <person name="Kohler A."/>
            <person name="Kuo A."/>
            <person name="Nagy L.G."/>
            <person name="Floudas D."/>
            <person name="Copeland A."/>
            <person name="Barry K.W."/>
            <person name="Cichocki N."/>
            <person name="Veneault-Fourrey C."/>
            <person name="LaButti K."/>
            <person name="Lindquist E.A."/>
            <person name="Lipzen A."/>
            <person name="Lundell T."/>
            <person name="Morin E."/>
            <person name="Murat C."/>
            <person name="Riley R."/>
            <person name="Ohm R."/>
            <person name="Sun H."/>
            <person name="Tunlid A."/>
            <person name="Henrissat B."/>
            <person name="Grigoriev I.V."/>
            <person name="Hibbett D.S."/>
            <person name="Martin F."/>
        </authorList>
    </citation>
    <scope>NUCLEOTIDE SEQUENCE [LARGE SCALE GENOMIC DNA]</scope>
    <source>
        <strain evidence="3">h7</strain>
    </source>
</reference>
<dbReference type="EMBL" id="KN831800">
    <property type="protein sequence ID" value="KIM37021.1"/>
    <property type="molecule type" value="Genomic_DNA"/>
</dbReference>